<comment type="caution">
    <text evidence="1">The sequence shown here is derived from an EMBL/GenBank/DDBJ whole genome shotgun (WGS) entry which is preliminary data.</text>
</comment>
<proteinExistence type="predicted"/>
<accession>A0A2P8HTL1</accession>
<dbReference type="Proteomes" id="UP000240971">
    <property type="component" value="Unassembled WGS sequence"/>
</dbReference>
<gene>
    <name evidence="1" type="ORF">CLV51_101838</name>
</gene>
<evidence type="ECO:0000313" key="1">
    <source>
        <dbReference type="EMBL" id="PSL49504.1"/>
    </source>
</evidence>
<keyword evidence="2" id="KW-1185">Reference proteome</keyword>
<protein>
    <submittedName>
        <fullName evidence="1">Putative PD-(D/E)XK family protein DUF4420</fullName>
    </submittedName>
</protein>
<dbReference type="EMBL" id="PYAW01000001">
    <property type="protein sequence ID" value="PSL49504.1"/>
    <property type="molecule type" value="Genomic_DNA"/>
</dbReference>
<organism evidence="1 2">
    <name type="scientific">Chitinophaga niastensis</name>
    <dbReference type="NCBI Taxonomy" id="536980"/>
    <lineage>
        <taxon>Bacteria</taxon>
        <taxon>Pseudomonadati</taxon>
        <taxon>Bacteroidota</taxon>
        <taxon>Chitinophagia</taxon>
        <taxon>Chitinophagales</taxon>
        <taxon>Chitinophagaceae</taxon>
        <taxon>Chitinophaga</taxon>
    </lineage>
</organism>
<dbReference type="Pfam" id="PF14390">
    <property type="entry name" value="DUF4420"/>
    <property type="match status" value="1"/>
</dbReference>
<dbReference type="OrthoDB" id="2808696at2"/>
<reference evidence="1 2" key="1">
    <citation type="submission" date="2018-03" db="EMBL/GenBank/DDBJ databases">
        <title>Genomic Encyclopedia of Archaeal and Bacterial Type Strains, Phase II (KMG-II): from individual species to whole genera.</title>
        <authorList>
            <person name="Goeker M."/>
        </authorList>
    </citation>
    <scope>NUCLEOTIDE SEQUENCE [LARGE SCALE GENOMIC DNA]</scope>
    <source>
        <strain evidence="1 2">DSM 24859</strain>
    </source>
</reference>
<dbReference type="InterPro" id="IPR025534">
    <property type="entry name" value="DUF4420"/>
</dbReference>
<dbReference type="AlphaFoldDB" id="A0A2P8HTL1"/>
<evidence type="ECO:0000313" key="2">
    <source>
        <dbReference type="Proteomes" id="UP000240971"/>
    </source>
</evidence>
<sequence length="318" mass="36318">MILKWDELKDANASGYRQLRFPVHCEHEIYYAIDPTGNRCILFYINDRNHSDMIRDNSFKNISLETKKIYSKAVIVLTLLDNGFSDIFDYFIGSILESLVDVTTESVAIDRYLQCYNKWVELFHATSSGLKEKDVIGLIGELLMFEHVLNYSGASAVDVINSWRGPYGKGHDFELGGTFIEVKAIDRNKQLVNISSEYQLDFLSHQTLFLVVYELEASTDENSFTISALVRKIADLLRSGSVINTEGFWKALSKAGVNLTNIHEYDMFTFKLSECIIYKVDAEKFPSIKRSALPDAIVDVKYRLSLDAISEFKFPNIF</sequence>
<dbReference type="RefSeq" id="WP_106526735.1">
    <property type="nucleotide sequence ID" value="NZ_PYAW01000001.1"/>
</dbReference>
<name>A0A2P8HTL1_CHINA</name>